<name>A0A212JI97_9BACT</name>
<accession>A0A212JI97</accession>
<reference evidence="1" key="1">
    <citation type="submission" date="2016-04" db="EMBL/GenBank/DDBJ databases">
        <authorList>
            <person name="Evans L.H."/>
            <person name="Alamgir A."/>
            <person name="Owens N."/>
            <person name="Weber N.D."/>
            <person name="Virtaneva K."/>
            <person name="Barbian K."/>
            <person name="Babar A."/>
            <person name="Rosenke K."/>
        </authorList>
    </citation>
    <scope>NUCLEOTIDE SEQUENCE</scope>
    <source>
        <strain evidence="1">92-2</strain>
    </source>
</reference>
<organism evidence="1">
    <name type="scientific">uncultured Desulfovibrio sp</name>
    <dbReference type="NCBI Taxonomy" id="167968"/>
    <lineage>
        <taxon>Bacteria</taxon>
        <taxon>Pseudomonadati</taxon>
        <taxon>Thermodesulfobacteriota</taxon>
        <taxon>Desulfovibrionia</taxon>
        <taxon>Desulfovibrionales</taxon>
        <taxon>Desulfovibrionaceae</taxon>
        <taxon>Desulfovibrio</taxon>
        <taxon>environmental samples</taxon>
    </lineage>
</organism>
<dbReference type="AlphaFoldDB" id="A0A212JI97"/>
<evidence type="ECO:0000313" key="1">
    <source>
        <dbReference type="EMBL" id="SBV99131.1"/>
    </source>
</evidence>
<protein>
    <submittedName>
        <fullName evidence="1">Uncharacterized protein</fullName>
    </submittedName>
</protein>
<dbReference type="EMBL" id="FLUP01000001">
    <property type="protein sequence ID" value="SBV99131.1"/>
    <property type="molecule type" value="Genomic_DNA"/>
</dbReference>
<proteinExistence type="predicted"/>
<sequence length="80" mass="9097">MFDKFAKGTSQKTLVSQSDIIAKSFPTVVAPIPGQCDMHHCNSNRFKQLSIMRDIVKTQCPQCSQHSGWKEHIKKILRLP</sequence>
<gene>
    <name evidence="1" type="ORF">KM92DES2_11158</name>
</gene>